<keyword evidence="6" id="KW-0408">Iron</keyword>
<evidence type="ECO:0000256" key="7">
    <source>
        <dbReference type="SAM" id="MobiDB-lite"/>
    </source>
</evidence>
<evidence type="ECO:0000256" key="4">
    <source>
        <dbReference type="ARBA" id="ARBA00022964"/>
    </source>
</evidence>
<dbReference type="SMART" id="SM00702">
    <property type="entry name" value="P4Hc"/>
    <property type="match status" value="1"/>
</dbReference>
<dbReference type="InterPro" id="IPR045054">
    <property type="entry name" value="P4HA-like"/>
</dbReference>
<comment type="caution">
    <text evidence="9">The sequence shown here is derived from an EMBL/GenBank/DDBJ whole genome shotgun (WGS) entry which is preliminary data.</text>
</comment>
<keyword evidence="4" id="KW-0223">Dioxygenase</keyword>
<dbReference type="InterPro" id="IPR044862">
    <property type="entry name" value="Pro_4_hyd_alph_FE2OG_OXY"/>
</dbReference>
<keyword evidence="10" id="KW-1185">Reference proteome</keyword>
<feature type="domain" description="Fe2OG dioxygenase" evidence="8">
    <location>
        <begin position="92"/>
        <end position="194"/>
    </location>
</feature>
<reference evidence="9 10" key="1">
    <citation type="journal article" date="2019" name="Int. J. Syst. Evol. Microbiol.">
        <title>The Global Catalogue of Microorganisms (GCM) 10K type strain sequencing project: providing services to taxonomists for standard genome sequencing and annotation.</title>
        <authorList>
            <consortium name="The Broad Institute Genomics Platform"/>
            <consortium name="The Broad Institute Genome Sequencing Center for Infectious Disease"/>
            <person name="Wu L."/>
            <person name="Ma J."/>
        </authorList>
    </citation>
    <scope>NUCLEOTIDE SEQUENCE [LARGE SCALE GENOMIC DNA]</scope>
    <source>
        <strain evidence="9 10">JCM 14901</strain>
    </source>
</reference>
<evidence type="ECO:0000256" key="1">
    <source>
        <dbReference type="ARBA" id="ARBA00001961"/>
    </source>
</evidence>
<evidence type="ECO:0000256" key="5">
    <source>
        <dbReference type="ARBA" id="ARBA00023002"/>
    </source>
</evidence>
<evidence type="ECO:0000256" key="3">
    <source>
        <dbReference type="ARBA" id="ARBA00022896"/>
    </source>
</evidence>
<dbReference type="InterPro" id="IPR005123">
    <property type="entry name" value="Oxoglu/Fe-dep_dioxygenase_dom"/>
</dbReference>
<evidence type="ECO:0000313" key="10">
    <source>
        <dbReference type="Proteomes" id="UP001499933"/>
    </source>
</evidence>
<evidence type="ECO:0000256" key="2">
    <source>
        <dbReference type="ARBA" id="ARBA00022723"/>
    </source>
</evidence>
<dbReference type="PANTHER" id="PTHR10869">
    <property type="entry name" value="PROLYL 4-HYDROXYLASE ALPHA SUBUNIT"/>
    <property type="match status" value="1"/>
</dbReference>
<dbReference type="PANTHER" id="PTHR10869:SF215">
    <property type="entry name" value="FE2OG DIOXYGENASE DOMAIN-CONTAINING PROTEIN"/>
    <property type="match status" value="1"/>
</dbReference>
<comment type="cofactor">
    <cofactor evidence="1">
        <name>L-ascorbate</name>
        <dbReference type="ChEBI" id="CHEBI:38290"/>
    </cofactor>
</comment>
<dbReference type="InterPro" id="IPR006620">
    <property type="entry name" value="Pro_4_hyd_alph"/>
</dbReference>
<feature type="compositionally biased region" description="Basic and acidic residues" evidence="7">
    <location>
        <begin position="45"/>
        <end position="63"/>
    </location>
</feature>
<accession>A0ABN2QXM6</accession>
<gene>
    <name evidence="9" type="ORF">GCM10009776_23210</name>
</gene>
<keyword evidence="2" id="KW-0479">Metal-binding</keyword>
<organism evidence="9 10">
    <name type="scientific">Microbacterium deminutum</name>
    <dbReference type="NCBI Taxonomy" id="344164"/>
    <lineage>
        <taxon>Bacteria</taxon>
        <taxon>Bacillati</taxon>
        <taxon>Actinomycetota</taxon>
        <taxon>Actinomycetes</taxon>
        <taxon>Micrococcales</taxon>
        <taxon>Microbacteriaceae</taxon>
        <taxon>Microbacterium</taxon>
    </lineage>
</organism>
<name>A0ABN2QXM6_9MICO</name>
<keyword evidence="3" id="KW-0847">Vitamin C</keyword>
<dbReference type="Gene3D" id="2.60.120.620">
    <property type="entry name" value="q2cbj1_9rhob like domain"/>
    <property type="match status" value="1"/>
</dbReference>
<sequence>MSLAAHLTRTGIAWADDWLDERDARRIREELDFTFWKRSQVLDRGPEGLHSRESTERTSESTNERWFTPKLRERVARIEQRICLELDVEAERLEPWQAVRYEPGGRFGIHHDGGSFADDPAGERVLTFLLCLQAPDAGGATYFPELDLVVPPVVGRLIVWQNLTPSGEIDERMRHAATPVHQGRKVMLTTWSRQHAVPRPVTAEQVPADEPRTG</sequence>
<dbReference type="PROSITE" id="PS51471">
    <property type="entry name" value="FE2OG_OXY"/>
    <property type="match status" value="1"/>
</dbReference>
<proteinExistence type="predicted"/>
<dbReference type="EMBL" id="BAAAOG010000004">
    <property type="protein sequence ID" value="GAA1960004.1"/>
    <property type="molecule type" value="Genomic_DNA"/>
</dbReference>
<dbReference type="Proteomes" id="UP001499933">
    <property type="component" value="Unassembled WGS sequence"/>
</dbReference>
<evidence type="ECO:0000259" key="8">
    <source>
        <dbReference type="PROSITE" id="PS51471"/>
    </source>
</evidence>
<dbReference type="Pfam" id="PF13640">
    <property type="entry name" value="2OG-FeII_Oxy_3"/>
    <property type="match status" value="1"/>
</dbReference>
<evidence type="ECO:0000256" key="6">
    <source>
        <dbReference type="ARBA" id="ARBA00023004"/>
    </source>
</evidence>
<feature type="region of interest" description="Disordered" evidence="7">
    <location>
        <begin position="45"/>
        <end position="64"/>
    </location>
</feature>
<protein>
    <recommendedName>
        <fullName evidence="8">Fe2OG dioxygenase domain-containing protein</fullName>
    </recommendedName>
</protein>
<dbReference type="RefSeq" id="WP_344094791.1">
    <property type="nucleotide sequence ID" value="NZ_BAAAOG010000004.1"/>
</dbReference>
<keyword evidence="5" id="KW-0560">Oxidoreductase</keyword>
<evidence type="ECO:0000313" key="9">
    <source>
        <dbReference type="EMBL" id="GAA1960004.1"/>
    </source>
</evidence>